<sequence>MKMSYQKVVLITGASSGIGKETAKLLAAKGFKVYGAARNLDKMKELTAVGVEILSLDITDEKSIENCVKQILLKEKRIDILINNAGYGSFGAVEVVPMEEARRQFEVNLFGLGLLIQKILPIMRNQKSGRIINISSMGAYFGEPNGGWYHATKAALERLSDALRMEVKPFGIDVVLIQPGMIYTEWQEIAQENLIKTSTGTVYEKSAKAQATGMDKMYKMASKPTVIAKTILKASTRKHPKVRYKAGGFAKPLIFLSIITPTRLFDRIMTKSVKG</sequence>
<accession>A0A653AKH8</accession>
<dbReference type="InterPro" id="IPR036291">
    <property type="entry name" value="NAD(P)-bd_dom_sf"/>
</dbReference>
<dbReference type="Pfam" id="PF00106">
    <property type="entry name" value="adh_short"/>
    <property type="match status" value="1"/>
</dbReference>
<dbReference type="AlphaFoldDB" id="A0A653AKH8"/>
<evidence type="ECO:0000313" key="4">
    <source>
        <dbReference type="EMBL" id="VBB48580.1"/>
    </source>
</evidence>
<dbReference type="SUPFAM" id="SSF51735">
    <property type="entry name" value="NAD(P)-binding Rossmann-fold domains"/>
    <property type="match status" value="1"/>
</dbReference>
<dbReference type="InterPro" id="IPR002347">
    <property type="entry name" value="SDR_fam"/>
</dbReference>
<protein>
    <submittedName>
        <fullName evidence="4">Aerobic energy metabolism</fullName>
    </submittedName>
</protein>
<evidence type="ECO:0000256" key="2">
    <source>
        <dbReference type="ARBA" id="ARBA00023002"/>
    </source>
</evidence>
<dbReference type="EMBL" id="UPXZ01000040">
    <property type="protein sequence ID" value="VBB48580.1"/>
    <property type="molecule type" value="Genomic_DNA"/>
</dbReference>
<comment type="similarity">
    <text evidence="1 3">Belongs to the short-chain dehydrogenases/reductases (SDR) family.</text>
</comment>
<evidence type="ECO:0000256" key="3">
    <source>
        <dbReference type="RuleBase" id="RU000363"/>
    </source>
</evidence>
<dbReference type="NCBIfam" id="NF004826">
    <property type="entry name" value="PRK06182.1"/>
    <property type="match status" value="1"/>
</dbReference>
<name>A0A653AKH8_9BACT</name>
<dbReference type="PANTHER" id="PTHR44169">
    <property type="entry name" value="NADPH-DEPENDENT 1-ACYLDIHYDROXYACETONE PHOSPHATE REDUCTASE"/>
    <property type="match status" value="1"/>
</dbReference>
<gene>
    <name evidence="4" type="ORF">TRIP_D450035</name>
</gene>
<organism evidence="4">
    <name type="scientific">uncultured Paludibacter sp</name>
    <dbReference type="NCBI Taxonomy" id="497635"/>
    <lineage>
        <taxon>Bacteria</taxon>
        <taxon>Pseudomonadati</taxon>
        <taxon>Bacteroidota</taxon>
        <taxon>Bacteroidia</taxon>
        <taxon>Bacteroidales</taxon>
        <taxon>Paludibacteraceae</taxon>
        <taxon>Paludibacter</taxon>
        <taxon>environmental samples</taxon>
    </lineage>
</organism>
<dbReference type="CDD" id="cd05374">
    <property type="entry name" value="17beta-HSD-like_SDR_c"/>
    <property type="match status" value="1"/>
</dbReference>
<dbReference type="GO" id="GO:0016491">
    <property type="term" value="F:oxidoreductase activity"/>
    <property type="evidence" value="ECO:0007669"/>
    <property type="project" value="UniProtKB-KW"/>
</dbReference>
<evidence type="ECO:0000256" key="1">
    <source>
        <dbReference type="ARBA" id="ARBA00006484"/>
    </source>
</evidence>
<keyword evidence="2" id="KW-0560">Oxidoreductase</keyword>
<dbReference type="PANTHER" id="PTHR44169:SF6">
    <property type="entry name" value="NADPH-DEPENDENT 1-ACYLDIHYDROXYACETONE PHOSPHATE REDUCTASE"/>
    <property type="match status" value="1"/>
</dbReference>
<dbReference type="PRINTS" id="PR00080">
    <property type="entry name" value="SDRFAMILY"/>
</dbReference>
<proteinExistence type="inferred from homology"/>
<dbReference type="PRINTS" id="PR00081">
    <property type="entry name" value="GDHRDH"/>
</dbReference>
<dbReference type="Gene3D" id="3.40.50.720">
    <property type="entry name" value="NAD(P)-binding Rossmann-like Domain"/>
    <property type="match status" value="1"/>
</dbReference>
<reference evidence="4" key="1">
    <citation type="submission" date="2018-07" db="EMBL/GenBank/DDBJ databases">
        <authorList>
            <consortium name="Genoscope - CEA"/>
            <person name="William W."/>
        </authorList>
    </citation>
    <scope>NUCLEOTIDE SEQUENCE</scope>
    <source>
        <strain evidence="4">IK1</strain>
    </source>
</reference>